<dbReference type="HOGENOM" id="CLU_018816_2_1_4"/>
<dbReference type="FunFam" id="2.40.420.20:FF:000001">
    <property type="entry name" value="Efflux RND transporter periplasmic adaptor subunit"/>
    <property type="match status" value="1"/>
</dbReference>
<dbReference type="EMBL" id="CP002581">
    <property type="protein sequence ID" value="AJK48681.1"/>
    <property type="molecule type" value="Genomic_DNA"/>
</dbReference>
<dbReference type="GO" id="GO:0022857">
    <property type="term" value="F:transmembrane transporter activity"/>
    <property type="evidence" value="ECO:0007669"/>
    <property type="project" value="InterPro"/>
</dbReference>
<dbReference type="Pfam" id="PF25944">
    <property type="entry name" value="Beta-barrel_RND"/>
    <property type="match status" value="1"/>
</dbReference>
<name>A0A0B6S8U5_BURPL</name>
<feature type="domain" description="Multidrug resistance protein MdtA-like barrel-sandwich hybrid" evidence="4">
    <location>
        <begin position="102"/>
        <end position="240"/>
    </location>
</feature>
<gene>
    <name evidence="7" type="primary">acrA</name>
    <name evidence="7" type="ORF">BGL_2c05970</name>
</gene>
<dbReference type="Gene3D" id="1.10.287.470">
    <property type="entry name" value="Helix hairpin bin"/>
    <property type="match status" value="1"/>
</dbReference>
<evidence type="ECO:0000256" key="2">
    <source>
        <dbReference type="ARBA" id="ARBA00009477"/>
    </source>
</evidence>
<dbReference type="Gene3D" id="2.40.50.100">
    <property type="match status" value="1"/>
</dbReference>
<dbReference type="InterPro" id="IPR058627">
    <property type="entry name" value="MdtA-like_C"/>
</dbReference>
<dbReference type="NCBIfam" id="TIGR01730">
    <property type="entry name" value="RND_mfp"/>
    <property type="match status" value="1"/>
</dbReference>
<accession>A0A0B6S8U5</accession>
<dbReference type="InterPro" id="IPR058626">
    <property type="entry name" value="MdtA-like_b-barrel"/>
</dbReference>
<dbReference type="Pfam" id="PF25917">
    <property type="entry name" value="BSH_RND"/>
    <property type="match status" value="1"/>
</dbReference>
<dbReference type="GO" id="GO:0005886">
    <property type="term" value="C:plasma membrane"/>
    <property type="evidence" value="ECO:0007669"/>
    <property type="project" value="TreeGrafter"/>
</dbReference>
<evidence type="ECO:0000313" key="7">
    <source>
        <dbReference type="EMBL" id="AJK48681.1"/>
    </source>
</evidence>
<dbReference type="Pfam" id="PF25967">
    <property type="entry name" value="RND-MFP_C"/>
    <property type="match status" value="1"/>
</dbReference>
<organism evidence="7 8">
    <name type="scientific">Burkholderia plantarii</name>
    <dbReference type="NCBI Taxonomy" id="41899"/>
    <lineage>
        <taxon>Bacteria</taxon>
        <taxon>Pseudomonadati</taxon>
        <taxon>Pseudomonadota</taxon>
        <taxon>Betaproteobacteria</taxon>
        <taxon>Burkholderiales</taxon>
        <taxon>Burkholderiaceae</taxon>
        <taxon>Burkholderia</taxon>
    </lineage>
</organism>
<dbReference type="RefSeq" id="WP_052498405.1">
    <property type="nucleotide sequence ID" value="NZ_CP002581.1"/>
</dbReference>
<dbReference type="Gene3D" id="2.40.420.20">
    <property type="match status" value="1"/>
</dbReference>
<dbReference type="InterPro" id="IPR006143">
    <property type="entry name" value="RND_pump_MFP"/>
</dbReference>
<dbReference type="Gene3D" id="2.40.30.170">
    <property type="match status" value="1"/>
</dbReference>
<dbReference type="PANTHER" id="PTHR30158:SF24">
    <property type="entry name" value="HLYD FAMILY SECRETION PROTEIN"/>
    <property type="match status" value="1"/>
</dbReference>
<reference evidence="8" key="1">
    <citation type="submission" date="2011-03" db="EMBL/GenBank/DDBJ databases">
        <authorList>
            <person name="Voget S."/>
            <person name="Streit W.R."/>
            <person name="Jaeger K.E."/>
            <person name="Daniel R."/>
        </authorList>
    </citation>
    <scope>NUCLEOTIDE SEQUENCE [LARGE SCALE GENOMIC DNA]</scope>
    <source>
        <strain evidence="8">PG1</strain>
    </source>
</reference>
<dbReference type="AlphaFoldDB" id="A0A0B6S8U5"/>
<feature type="domain" description="Multidrug resistance protein MdtA-like C-terminal permuted SH3" evidence="6">
    <location>
        <begin position="341"/>
        <end position="397"/>
    </location>
</feature>
<evidence type="ECO:0000259" key="6">
    <source>
        <dbReference type="Pfam" id="PF25967"/>
    </source>
</evidence>
<evidence type="ECO:0000256" key="3">
    <source>
        <dbReference type="SAM" id="MobiDB-lite"/>
    </source>
</evidence>
<comment type="similarity">
    <text evidence="2">Belongs to the membrane fusion protein (MFP) (TC 8.A.1) family.</text>
</comment>
<dbReference type="GO" id="GO:0046677">
    <property type="term" value="P:response to antibiotic"/>
    <property type="evidence" value="ECO:0007669"/>
    <property type="project" value="TreeGrafter"/>
</dbReference>
<protein>
    <submittedName>
        <fullName evidence="7">Acriflavine resistance protein A</fullName>
    </submittedName>
</protein>
<feature type="compositionally biased region" description="Low complexity" evidence="3">
    <location>
        <begin position="10"/>
        <end position="43"/>
    </location>
</feature>
<comment type="subcellular location">
    <subcellularLocation>
        <location evidence="1">Cell envelope</location>
    </subcellularLocation>
</comment>
<feature type="domain" description="Multidrug resistance protein MdtA-like beta-barrel" evidence="5">
    <location>
        <begin position="250"/>
        <end position="333"/>
    </location>
</feature>
<dbReference type="SUPFAM" id="SSF111369">
    <property type="entry name" value="HlyD-like secretion proteins"/>
    <property type="match status" value="1"/>
</dbReference>
<proteinExistence type="inferred from homology"/>
<keyword evidence="8" id="KW-1185">Reference proteome</keyword>
<dbReference type="GO" id="GO:0030313">
    <property type="term" value="C:cell envelope"/>
    <property type="evidence" value="ECO:0007669"/>
    <property type="project" value="UniProtKB-SubCell"/>
</dbReference>
<dbReference type="InterPro" id="IPR058625">
    <property type="entry name" value="MdtA-like_BSH"/>
</dbReference>
<evidence type="ECO:0000259" key="5">
    <source>
        <dbReference type="Pfam" id="PF25944"/>
    </source>
</evidence>
<evidence type="ECO:0000313" key="8">
    <source>
        <dbReference type="Proteomes" id="UP000031838"/>
    </source>
</evidence>
<dbReference type="KEGG" id="bgp:BGL_2c05970"/>
<feature type="region of interest" description="Disordered" evidence="3">
    <location>
        <begin position="1"/>
        <end position="43"/>
    </location>
</feature>
<sequence length="416" mass="43654">MKTTLRRHGAALAGDGAAPSAPSRPTPARGRPPRAGARVRPRAAPLARHVATALVGAALLAGCSPKPPAESRPIPIVQVVEPMFAPTQAESIYTGRLEAVQKVMLRARVSGYLQAIRFRDGEPVRAGAPLFDLDPATFEAARDRDAGNLRAAQARQTLARQKSGRDGQLRQAGAVSIEAVQQSTADAAGADAEVAVAAAQLKATTLDLSYTHVTAPIDGLLSDRRVDVGNFVSGGSGQGTLLATIVTLDPIRITFDVTEADYQRLARAGLPAHRLTLPVEIGDETGWPRRATLEFANNEEDRDSGTIRLRAVLPNPDHALLPGLFARVRLPLGQPTSAASVPDAAILSDQSRRFVLVVDADSKVEPRPVVPGALDGTRRIVLAGLAPHDRVIVDGLAKVRPGDTVKVGQAAAPGGK</sequence>
<evidence type="ECO:0000259" key="4">
    <source>
        <dbReference type="Pfam" id="PF25917"/>
    </source>
</evidence>
<dbReference type="PANTHER" id="PTHR30158">
    <property type="entry name" value="ACRA/E-RELATED COMPONENT OF DRUG EFFLUX TRANSPORTER"/>
    <property type="match status" value="1"/>
</dbReference>
<reference evidence="7 8" key="2">
    <citation type="journal article" date="2016" name="Appl. Microbiol. Biotechnol.">
        <title>Mutations improving production and secretion of extracellular lipase by Burkholderia glumae PG1.</title>
        <authorList>
            <person name="Knapp A."/>
            <person name="Voget S."/>
            <person name="Gao R."/>
            <person name="Zaburannyi N."/>
            <person name="Krysciak D."/>
            <person name="Breuer M."/>
            <person name="Hauer B."/>
            <person name="Streit W.R."/>
            <person name="Muller R."/>
            <person name="Daniel R."/>
            <person name="Jaeger K.E."/>
        </authorList>
    </citation>
    <scope>NUCLEOTIDE SEQUENCE [LARGE SCALE GENOMIC DNA]</scope>
    <source>
        <strain evidence="7 8">PG1</strain>
    </source>
</reference>
<dbReference type="Proteomes" id="UP000031838">
    <property type="component" value="Chromosome 2"/>
</dbReference>
<evidence type="ECO:0000256" key="1">
    <source>
        <dbReference type="ARBA" id="ARBA00004196"/>
    </source>
</evidence>